<comment type="caution">
    <text evidence="1">The sequence shown here is derived from an EMBL/GenBank/DDBJ whole genome shotgun (WGS) entry which is preliminary data.</text>
</comment>
<name>A0ABU6XI13_9FABA</name>
<evidence type="ECO:0000313" key="1">
    <source>
        <dbReference type="EMBL" id="MED6197686.1"/>
    </source>
</evidence>
<dbReference type="Proteomes" id="UP001341840">
    <property type="component" value="Unassembled WGS sequence"/>
</dbReference>
<dbReference type="EMBL" id="JASCZI010211951">
    <property type="protein sequence ID" value="MED6197686.1"/>
    <property type="molecule type" value="Genomic_DNA"/>
</dbReference>
<keyword evidence="2" id="KW-1185">Reference proteome</keyword>
<gene>
    <name evidence="1" type="ORF">PIB30_059000</name>
</gene>
<sequence length="85" mass="8947">MCHCVSLSWNPATIRASLMADASTINAEEAVILEKVAVINLPSLFRNIAAVTLDPANLQKAPSVLHLRLCLGGGCQVTTGCLLLC</sequence>
<organism evidence="1 2">
    <name type="scientific">Stylosanthes scabra</name>
    <dbReference type="NCBI Taxonomy" id="79078"/>
    <lineage>
        <taxon>Eukaryota</taxon>
        <taxon>Viridiplantae</taxon>
        <taxon>Streptophyta</taxon>
        <taxon>Embryophyta</taxon>
        <taxon>Tracheophyta</taxon>
        <taxon>Spermatophyta</taxon>
        <taxon>Magnoliopsida</taxon>
        <taxon>eudicotyledons</taxon>
        <taxon>Gunneridae</taxon>
        <taxon>Pentapetalae</taxon>
        <taxon>rosids</taxon>
        <taxon>fabids</taxon>
        <taxon>Fabales</taxon>
        <taxon>Fabaceae</taxon>
        <taxon>Papilionoideae</taxon>
        <taxon>50 kb inversion clade</taxon>
        <taxon>dalbergioids sensu lato</taxon>
        <taxon>Dalbergieae</taxon>
        <taxon>Pterocarpus clade</taxon>
        <taxon>Stylosanthes</taxon>
    </lineage>
</organism>
<accession>A0ABU6XI13</accession>
<reference evidence="1 2" key="1">
    <citation type="journal article" date="2023" name="Plants (Basel)">
        <title>Bridging the Gap: Combining Genomics and Transcriptomics Approaches to Understand Stylosanthes scabra, an Orphan Legume from the Brazilian Caatinga.</title>
        <authorList>
            <person name="Ferreira-Neto J.R.C."/>
            <person name="da Silva M.D."/>
            <person name="Binneck E."/>
            <person name="de Melo N.F."/>
            <person name="da Silva R.H."/>
            <person name="de Melo A.L.T.M."/>
            <person name="Pandolfi V."/>
            <person name="Bustamante F.O."/>
            <person name="Brasileiro-Vidal A.C."/>
            <person name="Benko-Iseppon A.M."/>
        </authorList>
    </citation>
    <scope>NUCLEOTIDE SEQUENCE [LARGE SCALE GENOMIC DNA]</scope>
    <source>
        <tissue evidence="1">Leaves</tissue>
    </source>
</reference>
<proteinExistence type="predicted"/>
<protein>
    <submittedName>
        <fullName evidence="1">Uncharacterized protein</fullName>
    </submittedName>
</protein>
<evidence type="ECO:0000313" key="2">
    <source>
        <dbReference type="Proteomes" id="UP001341840"/>
    </source>
</evidence>